<feature type="compositionally biased region" description="Basic and acidic residues" evidence="1">
    <location>
        <begin position="44"/>
        <end position="69"/>
    </location>
</feature>
<name>A0A4U6TTX9_SETVI</name>
<dbReference type="Gramene" id="TKW04209">
    <property type="protein sequence ID" value="TKW04209"/>
    <property type="gene ID" value="SEVIR_7G094400v2"/>
</dbReference>
<organism evidence="2 3">
    <name type="scientific">Setaria viridis</name>
    <name type="common">Green bristlegrass</name>
    <name type="synonym">Setaria italica subsp. viridis</name>
    <dbReference type="NCBI Taxonomy" id="4556"/>
    <lineage>
        <taxon>Eukaryota</taxon>
        <taxon>Viridiplantae</taxon>
        <taxon>Streptophyta</taxon>
        <taxon>Embryophyta</taxon>
        <taxon>Tracheophyta</taxon>
        <taxon>Spermatophyta</taxon>
        <taxon>Magnoliopsida</taxon>
        <taxon>Liliopsida</taxon>
        <taxon>Poales</taxon>
        <taxon>Poaceae</taxon>
        <taxon>PACMAD clade</taxon>
        <taxon>Panicoideae</taxon>
        <taxon>Panicodae</taxon>
        <taxon>Paniceae</taxon>
        <taxon>Cenchrinae</taxon>
        <taxon>Setaria</taxon>
    </lineage>
</organism>
<keyword evidence="3" id="KW-1185">Reference proteome</keyword>
<evidence type="ECO:0000256" key="1">
    <source>
        <dbReference type="SAM" id="MobiDB-lite"/>
    </source>
</evidence>
<dbReference type="AlphaFoldDB" id="A0A4U6TTX9"/>
<proteinExistence type="predicted"/>
<dbReference type="PRINTS" id="PR01217">
    <property type="entry name" value="PRICHEXTENSN"/>
</dbReference>
<reference evidence="2" key="1">
    <citation type="submission" date="2019-03" db="EMBL/GenBank/DDBJ databases">
        <title>WGS assembly of Setaria viridis.</title>
        <authorList>
            <person name="Huang P."/>
            <person name="Jenkins J."/>
            <person name="Grimwood J."/>
            <person name="Barry K."/>
            <person name="Healey A."/>
            <person name="Mamidi S."/>
            <person name="Sreedasyam A."/>
            <person name="Shu S."/>
            <person name="Feldman M."/>
            <person name="Wu J."/>
            <person name="Yu Y."/>
            <person name="Chen C."/>
            <person name="Johnson J."/>
            <person name="Rokhsar D."/>
            <person name="Baxter I."/>
            <person name="Schmutz J."/>
            <person name="Brutnell T."/>
            <person name="Kellogg E."/>
        </authorList>
    </citation>
    <scope>NUCLEOTIDE SEQUENCE [LARGE SCALE GENOMIC DNA]</scope>
</reference>
<feature type="compositionally biased region" description="Low complexity" evidence="1">
    <location>
        <begin position="148"/>
        <end position="174"/>
    </location>
</feature>
<feature type="compositionally biased region" description="Basic and acidic residues" evidence="1">
    <location>
        <begin position="189"/>
        <end position="207"/>
    </location>
</feature>
<protein>
    <submittedName>
        <fullName evidence="2">Uncharacterized protein</fullName>
    </submittedName>
</protein>
<evidence type="ECO:0000313" key="2">
    <source>
        <dbReference type="EMBL" id="TKW04209.1"/>
    </source>
</evidence>
<gene>
    <name evidence="2" type="ORF">SEVIR_7G094400v2</name>
</gene>
<sequence length="294" mass="31172">MLLTYAARDRRPRLAPGFLELRSRLGAPQATWTWRGAADPCGNEEERGRHGRTEGGGVEQRERRDRAEGEGSCVEESAAAGSDSEAAYDSDADHCPVLRKEGVAVAVAPEPQAALPLPRRWWPLAPPRRRPPLPTSLPELRPVPTPPAKVVAAAAPSHPSAGVGLRLPPASSPAAPRPTLPSCFPQIRDPTEAENPHCGCPDRPDRRAKVRRPWSRSPSTTPGPPRSLPAGGCVSRSCARAPPPTPPPWRRPPPSTPLLASRGPFLPGRDAVLGTVFLKRRSGAGSGGVPCGAP</sequence>
<feature type="compositionally biased region" description="Low complexity" evidence="1">
    <location>
        <begin position="75"/>
        <end position="89"/>
    </location>
</feature>
<feature type="compositionally biased region" description="Pro residues" evidence="1">
    <location>
        <begin position="241"/>
        <end position="256"/>
    </location>
</feature>
<dbReference type="Proteomes" id="UP000298652">
    <property type="component" value="Chromosome 7"/>
</dbReference>
<evidence type="ECO:0000313" key="3">
    <source>
        <dbReference type="Proteomes" id="UP000298652"/>
    </source>
</evidence>
<dbReference type="EMBL" id="CM016558">
    <property type="protein sequence ID" value="TKW04209.1"/>
    <property type="molecule type" value="Genomic_DNA"/>
</dbReference>
<feature type="region of interest" description="Disordered" evidence="1">
    <location>
        <begin position="34"/>
        <end position="90"/>
    </location>
</feature>
<feature type="region of interest" description="Disordered" evidence="1">
    <location>
        <begin position="121"/>
        <end position="269"/>
    </location>
</feature>
<accession>A0A4U6TTX9</accession>